<dbReference type="Proteomes" id="UP000029518">
    <property type="component" value="Chromosome"/>
</dbReference>
<dbReference type="RefSeq" id="WP_042215167.1">
    <property type="nucleotide sequence ID" value="NZ_CP009285.1"/>
</dbReference>
<reference evidence="1" key="1">
    <citation type="submission" date="2014-08" db="EMBL/GenBank/DDBJ databases">
        <title>Comparative genomics of the Paenibacillus odorifer group.</title>
        <authorList>
            <person name="den Bakker H.C."/>
            <person name="Tsai Y.-C.Y.-C."/>
            <person name="Martin N."/>
            <person name="Korlach J."/>
            <person name="Wiedmann M."/>
        </authorList>
    </citation>
    <scope>NUCLEOTIDE SEQUENCE [LARGE SCALE GENOMIC DNA]</scope>
    <source>
        <strain evidence="1">DSM 13188</strain>
    </source>
</reference>
<accession>A0A089LJM8</accession>
<name>A0A089LJM8_PAEBO</name>
<dbReference type="OrthoDB" id="3362681at2"/>
<evidence type="ECO:0000313" key="2">
    <source>
        <dbReference type="Proteomes" id="UP000029518"/>
    </source>
</evidence>
<dbReference type="SUPFAM" id="SSF81301">
    <property type="entry name" value="Nucleotidyltransferase"/>
    <property type="match status" value="1"/>
</dbReference>
<proteinExistence type="predicted"/>
<dbReference type="EMBL" id="CP009285">
    <property type="protein sequence ID" value="AIQ59363.1"/>
    <property type="molecule type" value="Genomic_DNA"/>
</dbReference>
<sequence length="211" mass="23296">MNYSEALKAVCERYAESGADCKWIIVGSVASVLQGAGMTPGDLDLYAQSAGDAAVIASVLEPFSLTVKPSLTWEQPGWLSSIEEPLFTQSFASGFTWTKGKWIIEDFDVEVVHISDSAGIPDSEDGEGIWEGGQAIWSYAKLLPFAGYTVPVVPLEIQLESNIRRNRMDRAEAILRVFKDRGYNETLLQKALSDKSRRIIEDSENGWNITL</sequence>
<gene>
    <name evidence="1" type="ORF">PBOR_22245</name>
</gene>
<keyword evidence="2" id="KW-1185">Reference proteome</keyword>
<dbReference type="AlphaFoldDB" id="A0A089LJM8"/>
<evidence type="ECO:0000313" key="1">
    <source>
        <dbReference type="EMBL" id="AIQ59363.1"/>
    </source>
</evidence>
<dbReference type="HOGENOM" id="CLU_1325278_0_0_9"/>
<protein>
    <submittedName>
        <fullName evidence="1">Uncharacterized protein</fullName>
    </submittedName>
</protein>
<organism evidence="1 2">
    <name type="scientific">Paenibacillus borealis</name>
    <dbReference type="NCBI Taxonomy" id="160799"/>
    <lineage>
        <taxon>Bacteria</taxon>
        <taxon>Bacillati</taxon>
        <taxon>Bacillota</taxon>
        <taxon>Bacilli</taxon>
        <taxon>Bacillales</taxon>
        <taxon>Paenibacillaceae</taxon>
        <taxon>Paenibacillus</taxon>
    </lineage>
</organism>
<dbReference type="Gene3D" id="3.30.460.40">
    <property type="match status" value="1"/>
</dbReference>
<dbReference type="KEGG" id="pbd:PBOR_22245"/>
<dbReference type="InterPro" id="IPR043519">
    <property type="entry name" value="NT_sf"/>
</dbReference>